<dbReference type="PANTHER" id="PTHR28657">
    <property type="entry name" value="INDOLEAMINE 2,3-DIOXYGENASE"/>
    <property type="match status" value="1"/>
</dbReference>
<dbReference type="SUPFAM" id="SSF55856">
    <property type="entry name" value="Cytochrome b5-like heme/steroid binding domain"/>
    <property type="match status" value="1"/>
</dbReference>
<feature type="compositionally biased region" description="Basic residues" evidence="4">
    <location>
        <begin position="539"/>
        <end position="551"/>
    </location>
</feature>
<dbReference type="Gene3D" id="3.10.120.10">
    <property type="entry name" value="Cytochrome b5-like heme/steroid binding domain"/>
    <property type="match status" value="1"/>
</dbReference>
<dbReference type="GO" id="GO:0019441">
    <property type="term" value="P:L-tryptophan catabolic process to kynurenine"/>
    <property type="evidence" value="ECO:0007669"/>
    <property type="project" value="InterPro"/>
</dbReference>
<protein>
    <submittedName>
        <fullName evidence="6">Nadph-ferrihemoprotein reductase</fullName>
    </submittedName>
</protein>
<dbReference type="PANTHER" id="PTHR28657:SF5">
    <property type="entry name" value="INDOLEAMINE 2,3-DIOXYGENASE"/>
    <property type="match status" value="1"/>
</dbReference>
<dbReference type="Pfam" id="PF01231">
    <property type="entry name" value="IDO"/>
    <property type="match status" value="1"/>
</dbReference>
<gene>
    <name evidence="6" type="ORF">SXIM_24800</name>
</gene>
<dbReference type="PROSITE" id="PS50255">
    <property type="entry name" value="CYTOCHROME_B5_2"/>
    <property type="match status" value="1"/>
</dbReference>
<organism evidence="6 7">
    <name type="scientific">Streptomyces xiamenensis</name>
    <dbReference type="NCBI Taxonomy" id="408015"/>
    <lineage>
        <taxon>Bacteria</taxon>
        <taxon>Bacillati</taxon>
        <taxon>Actinomycetota</taxon>
        <taxon>Actinomycetes</taxon>
        <taxon>Kitasatosporales</taxon>
        <taxon>Streptomycetaceae</taxon>
        <taxon>Streptomyces</taxon>
    </lineage>
</organism>
<evidence type="ECO:0000256" key="4">
    <source>
        <dbReference type="SAM" id="MobiDB-lite"/>
    </source>
</evidence>
<evidence type="ECO:0000256" key="2">
    <source>
        <dbReference type="ARBA" id="ARBA00022723"/>
    </source>
</evidence>
<keyword evidence="1" id="KW-0349">Heme</keyword>
<dbReference type="InterPro" id="IPR001199">
    <property type="entry name" value="Cyt_B5-like_heme/steroid-bd"/>
</dbReference>
<feature type="region of interest" description="Disordered" evidence="4">
    <location>
        <begin position="329"/>
        <end position="360"/>
    </location>
</feature>
<dbReference type="InterPro" id="IPR036400">
    <property type="entry name" value="Cyt_B5-like_heme/steroid_sf"/>
</dbReference>
<dbReference type="GO" id="GO:0033754">
    <property type="term" value="F:indoleamine 2,3-dioxygenase activity"/>
    <property type="evidence" value="ECO:0007669"/>
    <property type="project" value="TreeGrafter"/>
</dbReference>
<keyword evidence="3" id="KW-0408">Iron</keyword>
<dbReference type="HOGENOM" id="CLU_019185_0_0_11"/>
<keyword evidence="2" id="KW-0479">Metal-binding</keyword>
<dbReference type="PATRIC" id="fig|408015.6.peg.2518"/>
<dbReference type="InterPro" id="IPR018506">
    <property type="entry name" value="Cyt_B5_heme-BS"/>
</dbReference>
<evidence type="ECO:0000256" key="1">
    <source>
        <dbReference type="ARBA" id="ARBA00022617"/>
    </source>
</evidence>
<proteinExistence type="predicted"/>
<feature type="compositionally biased region" description="Pro residues" evidence="4">
    <location>
        <begin position="341"/>
        <end position="355"/>
    </location>
</feature>
<dbReference type="GO" id="GO:0020037">
    <property type="term" value="F:heme binding"/>
    <property type="evidence" value="ECO:0007669"/>
    <property type="project" value="InterPro"/>
</dbReference>
<feature type="region of interest" description="Disordered" evidence="4">
    <location>
        <begin position="509"/>
        <end position="567"/>
    </location>
</feature>
<evidence type="ECO:0000256" key="3">
    <source>
        <dbReference type="ARBA" id="ARBA00023004"/>
    </source>
</evidence>
<dbReference type="EMBL" id="CP009922">
    <property type="protein sequence ID" value="AKG43864.1"/>
    <property type="molecule type" value="Genomic_DNA"/>
</dbReference>
<dbReference type="GO" id="GO:0046872">
    <property type="term" value="F:metal ion binding"/>
    <property type="evidence" value="ECO:0007669"/>
    <property type="project" value="UniProtKB-KW"/>
</dbReference>
<dbReference type="Gene3D" id="1.20.58.480">
    <property type="match status" value="1"/>
</dbReference>
<dbReference type="SMART" id="SM01117">
    <property type="entry name" value="Cyt-b5"/>
    <property type="match status" value="1"/>
</dbReference>
<dbReference type="STRING" id="408015.SXIM_24800"/>
<accession>A0A0F7FTY4</accession>
<dbReference type="Pfam" id="PF00173">
    <property type="entry name" value="Cyt-b5"/>
    <property type="match status" value="1"/>
</dbReference>
<dbReference type="Proteomes" id="UP000034034">
    <property type="component" value="Chromosome"/>
</dbReference>
<evidence type="ECO:0000313" key="6">
    <source>
        <dbReference type="EMBL" id="AKG43864.1"/>
    </source>
</evidence>
<feature type="domain" description="Cytochrome b5 heme-binding" evidence="5">
    <location>
        <begin position="357"/>
        <end position="436"/>
    </location>
</feature>
<dbReference type="KEGG" id="sxi:SXIM_24800"/>
<name>A0A0F7FTY4_9ACTN</name>
<dbReference type="PROSITE" id="PS00191">
    <property type="entry name" value="CYTOCHROME_B5_1"/>
    <property type="match status" value="1"/>
</dbReference>
<evidence type="ECO:0000259" key="5">
    <source>
        <dbReference type="PROSITE" id="PS50255"/>
    </source>
</evidence>
<reference evidence="6" key="1">
    <citation type="submission" date="2019-08" db="EMBL/GenBank/DDBJ databases">
        <title>Complete genome sequence of a mangrove-derived Streptomyces xiamenensis.</title>
        <authorList>
            <person name="Xu J."/>
        </authorList>
    </citation>
    <scope>NUCLEOTIDE SEQUENCE</scope>
    <source>
        <strain evidence="6">318</strain>
    </source>
</reference>
<evidence type="ECO:0000313" key="7">
    <source>
        <dbReference type="Proteomes" id="UP000034034"/>
    </source>
</evidence>
<dbReference type="AlphaFoldDB" id="A0A0F7FTY4"/>
<dbReference type="SUPFAM" id="SSF140959">
    <property type="entry name" value="Indolic compounds 2,3-dioxygenase-like"/>
    <property type="match status" value="1"/>
</dbReference>
<keyword evidence="7" id="KW-1185">Reference proteome</keyword>
<dbReference type="InterPro" id="IPR037217">
    <property type="entry name" value="Trp/Indoleamine_2_3_dOase-like"/>
</dbReference>
<dbReference type="InterPro" id="IPR000898">
    <property type="entry name" value="Indolamine_dOase"/>
</dbReference>
<feature type="compositionally biased region" description="Polar residues" evidence="4">
    <location>
        <begin position="555"/>
        <end position="567"/>
    </location>
</feature>
<sequence length="567" mass="62308">MAAELPALYASLEVRRRLETLPVLDAGPDALADAFLQRAATVLGIVVHAYHRVEPRHETPTPASVLTPWHQVCARLGRERPFLSYLDLVVANWRPRDPDTPTARPLLVEAVRLLVPTVGTDEEQIFYLTQLEMLSRGTPLLTAAADAVTATDRDDPHTLTDRLLGMTACVREITAYGLRKIEPRPGRRFHVDPVVWAKTVAPLAVPLVRHGLGPSGTASPMFHLLDTVIGRTGYRSFIGEEARRLRASYPPNWRAFLESTAAADISGYATAHPHPPLRAALTGLRAAYAGEDGLLARHRLKVAGYLNTSYRIGRDVTISGFPAAARVAGELATSRTERPAPEPPAPTTPHAPAPPGERAVGFPEVLRHDHTGDRHWIVVEDGVYDVTDFLARHPGGVAPLHSYLGTDATAIFEELGHHRDRVVTARLRRLRVGRLEHPPGTVTEPYATWLRWATDLTRRGNAFLTDLSIRESRTSLASGTGDLTPYTLQFAIEAHERFHDRTYGDITGALHHDLTGSPAAPPPPTRSLHTCTRPCPGPARRRSSTWRRSGARRSPWTNSCCTRSAQP</sequence>
<dbReference type="GO" id="GO:0005737">
    <property type="term" value="C:cytoplasm"/>
    <property type="evidence" value="ECO:0007669"/>
    <property type="project" value="TreeGrafter"/>
</dbReference>